<dbReference type="InterPro" id="IPR056884">
    <property type="entry name" value="NPHP3-like_N"/>
</dbReference>
<dbReference type="InterPro" id="IPR027417">
    <property type="entry name" value="P-loop_NTPase"/>
</dbReference>
<comment type="caution">
    <text evidence="3">The sequence shown here is derived from an EMBL/GenBank/DDBJ whole genome shotgun (WGS) entry which is preliminary data.</text>
</comment>
<proteinExistence type="predicted"/>
<evidence type="ECO:0000256" key="1">
    <source>
        <dbReference type="ARBA" id="ARBA00022737"/>
    </source>
</evidence>
<dbReference type="AlphaFoldDB" id="A0AA43QN55"/>
<keyword evidence="1" id="KW-0677">Repeat</keyword>
<protein>
    <recommendedName>
        <fullName evidence="2">Nephrocystin 3-like N-terminal domain-containing protein</fullName>
    </recommendedName>
</protein>
<keyword evidence="4" id="KW-1185">Reference proteome</keyword>
<dbReference type="PANTHER" id="PTHR10039:SF16">
    <property type="entry name" value="GPI INOSITOL-DEACYLASE"/>
    <property type="match status" value="1"/>
</dbReference>
<feature type="domain" description="Nephrocystin 3-like N-terminal" evidence="2">
    <location>
        <begin position="203"/>
        <end position="381"/>
    </location>
</feature>
<sequence>MVEPIGLAGTLIAIVQISSKVVSICYEYRRSVKSAPREISQILEEVTSLRNIVEKLANIAETDEGPTSLPSLRAMTEDNGPLSICLSEIESLKTQLKPEKGWKAKGKALLWPLKQVEVHEHLQVIGRVKGTLQLAMSADNAASLIEILASTRSLPMIKDDVSRLTSNLDCLGQDTNFRRLMDWLSAPDLAPKHESERKKHIPGSGQWFLQHEVYQAWKQGSDPIIWLRGFTGCGKTVLCAAIIDDISRFPAASPSTAIAYIYFDANGGHTFDTAKILRTIIMQLIYQTGNLPASLVDLHKKCGQTHLLQKRVYGTRQGDKPSLAEFEQVLHDQLDELEHLYLVFDAMDECEHFNQIYAALQLIKKISEASPGIVHLLATSRYLPEIEDCFNDLDASCITFEIDEVNHDIRQYIRTVFSDDPRLSRWPNPVQQEAEAELMAKAQGMFRWADCQLQVLRRCKTPSAIRETLRTLPKTLDETYSRVLSSIDPADISLAQRLLQWLVGSLRPVRSLPNYIRFRDLHMSLKASVE</sequence>
<evidence type="ECO:0000313" key="4">
    <source>
        <dbReference type="Proteomes" id="UP001161017"/>
    </source>
</evidence>
<name>A0AA43QN55_9LECA</name>
<dbReference type="SUPFAM" id="SSF52540">
    <property type="entry name" value="P-loop containing nucleoside triphosphate hydrolases"/>
    <property type="match status" value="1"/>
</dbReference>
<gene>
    <name evidence="3" type="ORF">OHK93_008799</name>
</gene>
<dbReference type="PANTHER" id="PTHR10039">
    <property type="entry name" value="AMELOGENIN"/>
    <property type="match status" value="1"/>
</dbReference>
<accession>A0AA43QN55</accession>
<dbReference type="Proteomes" id="UP001161017">
    <property type="component" value="Unassembled WGS sequence"/>
</dbReference>
<evidence type="ECO:0000313" key="3">
    <source>
        <dbReference type="EMBL" id="MDI1489520.1"/>
    </source>
</evidence>
<evidence type="ECO:0000259" key="2">
    <source>
        <dbReference type="Pfam" id="PF24883"/>
    </source>
</evidence>
<organism evidence="3 4">
    <name type="scientific">Ramalina farinacea</name>
    <dbReference type="NCBI Taxonomy" id="258253"/>
    <lineage>
        <taxon>Eukaryota</taxon>
        <taxon>Fungi</taxon>
        <taxon>Dikarya</taxon>
        <taxon>Ascomycota</taxon>
        <taxon>Pezizomycotina</taxon>
        <taxon>Lecanoromycetes</taxon>
        <taxon>OSLEUM clade</taxon>
        <taxon>Lecanoromycetidae</taxon>
        <taxon>Lecanorales</taxon>
        <taxon>Lecanorineae</taxon>
        <taxon>Ramalinaceae</taxon>
        <taxon>Ramalina</taxon>
    </lineage>
</organism>
<dbReference type="Gene3D" id="3.40.50.300">
    <property type="entry name" value="P-loop containing nucleotide triphosphate hydrolases"/>
    <property type="match status" value="1"/>
</dbReference>
<reference evidence="3" key="1">
    <citation type="journal article" date="2023" name="Genome Biol. Evol.">
        <title>First Whole Genome Sequence and Flow Cytometry Genome Size Data for the Lichen-Forming Fungus Ramalina farinacea (Ascomycota).</title>
        <authorList>
            <person name="Llewellyn T."/>
            <person name="Mian S."/>
            <person name="Hill R."/>
            <person name="Leitch I.J."/>
            <person name="Gaya E."/>
        </authorList>
    </citation>
    <scope>NUCLEOTIDE SEQUENCE</scope>
    <source>
        <strain evidence="3">LIQ254RAFAR</strain>
    </source>
</reference>
<dbReference type="Pfam" id="PF24883">
    <property type="entry name" value="NPHP3_N"/>
    <property type="match status" value="1"/>
</dbReference>
<dbReference type="EMBL" id="JAPUFD010000009">
    <property type="protein sequence ID" value="MDI1489520.1"/>
    <property type="molecule type" value="Genomic_DNA"/>
</dbReference>